<sequence>MKVSIDVDRCQGHGRCYEVAPDVFTDDDRGRGEVIMADVPAEFEAQVLLAVSACPEKAITIS</sequence>
<dbReference type="Gene3D" id="3.30.70.20">
    <property type="match status" value="1"/>
</dbReference>
<dbReference type="Pfam" id="PF13459">
    <property type="entry name" value="Fer4_15"/>
    <property type="match status" value="1"/>
</dbReference>
<dbReference type="PANTHER" id="PTHR36923">
    <property type="entry name" value="FERREDOXIN"/>
    <property type="match status" value="1"/>
</dbReference>
<evidence type="ECO:0000256" key="2">
    <source>
        <dbReference type="ARBA" id="ARBA00022723"/>
    </source>
</evidence>
<evidence type="ECO:0000256" key="3">
    <source>
        <dbReference type="ARBA" id="ARBA00022982"/>
    </source>
</evidence>
<evidence type="ECO:0000256" key="1">
    <source>
        <dbReference type="ARBA" id="ARBA00022448"/>
    </source>
</evidence>
<dbReference type="EMBL" id="CAEZVB010000034">
    <property type="protein sequence ID" value="CAB4621628.1"/>
    <property type="molecule type" value="Genomic_DNA"/>
</dbReference>
<keyword evidence="1" id="KW-0813">Transport</keyword>
<dbReference type="InterPro" id="IPR051269">
    <property type="entry name" value="Fe-S_cluster_ET"/>
</dbReference>
<accession>A0A6J7GEB5</accession>
<organism evidence="8">
    <name type="scientific">freshwater metagenome</name>
    <dbReference type="NCBI Taxonomy" id="449393"/>
    <lineage>
        <taxon>unclassified sequences</taxon>
        <taxon>metagenomes</taxon>
        <taxon>ecological metagenomes</taxon>
    </lineage>
</organism>
<keyword evidence="2" id="KW-0479">Metal-binding</keyword>
<evidence type="ECO:0000256" key="4">
    <source>
        <dbReference type="ARBA" id="ARBA00023004"/>
    </source>
</evidence>
<evidence type="ECO:0000313" key="8">
    <source>
        <dbReference type="EMBL" id="CAB4906587.1"/>
    </source>
</evidence>
<reference evidence="8" key="1">
    <citation type="submission" date="2020-05" db="EMBL/GenBank/DDBJ databases">
        <authorList>
            <person name="Chiriac C."/>
            <person name="Salcher M."/>
            <person name="Ghai R."/>
            <person name="Kavagutti S V."/>
        </authorList>
    </citation>
    <scope>NUCLEOTIDE SEQUENCE</scope>
</reference>
<proteinExistence type="predicted"/>
<keyword evidence="5" id="KW-0411">Iron-sulfur</keyword>
<dbReference type="EMBL" id="CAFBMO010000027">
    <property type="protein sequence ID" value="CAB4906587.1"/>
    <property type="molecule type" value="Genomic_DNA"/>
</dbReference>
<dbReference type="GO" id="GO:0046872">
    <property type="term" value="F:metal ion binding"/>
    <property type="evidence" value="ECO:0007669"/>
    <property type="project" value="UniProtKB-KW"/>
</dbReference>
<evidence type="ECO:0000256" key="5">
    <source>
        <dbReference type="ARBA" id="ARBA00023014"/>
    </source>
</evidence>
<dbReference type="AlphaFoldDB" id="A0A6J7GEB5"/>
<evidence type="ECO:0000313" key="7">
    <source>
        <dbReference type="EMBL" id="CAB4621628.1"/>
    </source>
</evidence>
<dbReference type="InterPro" id="IPR017896">
    <property type="entry name" value="4Fe4S_Fe-S-bd"/>
</dbReference>
<dbReference type="SUPFAM" id="SSF54862">
    <property type="entry name" value="4Fe-4S ferredoxins"/>
    <property type="match status" value="1"/>
</dbReference>
<gene>
    <name evidence="7" type="ORF">UFOPK1908_00832</name>
    <name evidence="8" type="ORF">UFOPK3576_00802</name>
</gene>
<feature type="domain" description="4Fe-4S ferredoxin-type" evidence="6">
    <location>
        <begin position="1"/>
        <end position="29"/>
    </location>
</feature>
<name>A0A6J7GEB5_9ZZZZ</name>
<dbReference type="PANTHER" id="PTHR36923:SF3">
    <property type="entry name" value="FERREDOXIN"/>
    <property type="match status" value="1"/>
</dbReference>
<evidence type="ECO:0000259" key="6">
    <source>
        <dbReference type="PROSITE" id="PS51379"/>
    </source>
</evidence>
<protein>
    <submittedName>
        <fullName evidence="8">Unannotated protein</fullName>
    </submittedName>
</protein>
<dbReference type="GO" id="GO:0051536">
    <property type="term" value="F:iron-sulfur cluster binding"/>
    <property type="evidence" value="ECO:0007669"/>
    <property type="project" value="UniProtKB-KW"/>
</dbReference>
<dbReference type="PROSITE" id="PS51379">
    <property type="entry name" value="4FE4S_FER_2"/>
    <property type="match status" value="1"/>
</dbReference>
<keyword evidence="4" id="KW-0408">Iron</keyword>
<keyword evidence="3" id="KW-0249">Electron transport</keyword>